<evidence type="ECO:0000313" key="1">
    <source>
        <dbReference type="EMBL" id="GMF60079.1"/>
    </source>
</evidence>
<dbReference type="AlphaFoldDB" id="A0A9W6YDS3"/>
<accession>A0A9W6YDS3</accession>
<evidence type="ECO:0000313" key="2">
    <source>
        <dbReference type="Proteomes" id="UP001165121"/>
    </source>
</evidence>
<dbReference type="EMBL" id="BSXT01005230">
    <property type="protein sequence ID" value="GMF60079.1"/>
    <property type="molecule type" value="Genomic_DNA"/>
</dbReference>
<proteinExistence type="predicted"/>
<organism evidence="1 2">
    <name type="scientific">Phytophthora fragariaefolia</name>
    <dbReference type="NCBI Taxonomy" id="1490495"/>
    <lineage>
        <taxon>Eukaryota</taxon>
        <taxon>Sar</taxon>
        <taxon>Stramenopiles</taxon>
        <taxon>Oomycota</taxon>
        <taxon>Peronosporomycetes</taxon>
        <taxon>Peronosporales</taxon>
        <taxon>Peronosporaceae</taxon>
        <taxon>Phytophthora</taxon>
    </lineage>
</organism>
<keyword evidence="2" id="KW-1185">Reference proteome</keyword>
<protein>
    <submittedName>
        <fullName evidence="1">Unnamed protein product</fullName>
    </submittedName>
</protein>
<reference evidence="1" key="1">
    <citation type="submission" date="2023-04" db="EMBL/GenBank/DDBJ databases">
        <title>Phytophthora fragariaefolia NBRC 109709.</title>
        <authorList>
            <person name="Ichikawa N."/>
            <person name="Sato H."/>
            <person name="Tonouchi N."/>
        </authorList>
    </citation>
    <scope>NUCLEOTIDE SEQUENCE</scope>
    <source>
        <strain evidence="1">NBRC 109709</strain>
    </source>
</reference>
<sequence>MDPVPRDQACLSVNEYTWVSTTTTPDTFAYPWHMVQDVVSWDYAGHGTLALRKEPRVPGSAVGALLLLRLAHYPEMAYLQPGLDELRVGKPLQITPSPFELHPLVPQDSAQL</sequence>
<name>A0A9W6YDS3_9STRA</name>
<comment type="caution">
    <text evidence="1">The sequence shown here is derived from an EMBL/GenBank/DDBJ whole genome shotgun (WGS) entry which is preliminary data.</text>
</comment>
<gene>
    <name evidence="1" type="ORF">Pfra01_002606800</name>
</gene>
<dbReference type="Proteomes" id="UP001165121">
    <property type="component" value="Unassembled WGS sequence"/>
</dbReference>